<dbReference type="PANTHER" id="PTHR33710">
    <property type="entry name" value="BNAC02G09200D PROTEIN"/>
    <property type="match status" value="1"/>
</dbReference>
<name>A0A6D2K1R1_9BRAS</name>
<dbReference type="AlphaFoldDB" id="A0A6D2K1R1"/>
<evidence type="ECO:0000313" key="3">
    <source>
        <dbReference type="Proteomes" id="UP000467841"/>
    </source>
</evidence>
<dbReference type="Proteomes" id="UP000467841">
    <property type="component" value="Unassembled WGS sequence"/>
</dbReference>
<dbReference type="OrthoDB" id="1434421at2759"/>
<dbReference type="SUPFAM" id="SSF56219">
    <property type="entry name" value="DNase I-like"/>
    <property type="match status" value="1"/>
</dbReference>
<evidence type="ECO:0000259" key="1">
    <source>
        <dbReference type="Pfam" id="PF03372"/>
    </source>
</evidence>
<proteinExistence type="predicted"/>
<dbReference type="EMBL" id="CACVBM020001385">
    <property type="protein sequence ID" value="CAA7048083.1"/>
    <property type="molecule type" value="Genomic_DNA"/>
</dbReference>
<dbReference type="PANTHER" id="PTHR33710:SF71">
    <property type="entry name" value="ENDONUCLEASE_EXONUCLEASE_PHOSPHATASE DOMAIN-CONTAINING PROTEIN"/>
    <property type="match status" value="1"/>
</dbReference>
<organism evidence="2 3">
    <name type="scientific">Microthlaspi erraticum</name>
    <dbReference type="NCBI Taxonomy" id="1685480"/>
    <lineage>
        <taxon>Eukaryota</taxon>
        <taxon>Viridiplantae</taxon>
        <taxon>Streptophyta</taxon>
        <taxon>Embryophyta</taxon>
        <taxon>Tracheophyta</taxon>
        <taxon>Spermatophyta</taxon>
        <taxon>Magnoliopsida</taxon>
        <taxon>eudicotyledons</taxon>
        <taxon>Gunneridae</taxon>
        <taxon>Pentapetalae</taxon>
        <taxon>rosids</taxon>
        <taxon>malvids</taxon>
        <taxon>Brassicales</taxon>
        <taxon>Brassicaceae</taxon>
        <taxon>Coluteocarpeae</taxon>
        <taxon>Microthlaspi</taxon>
    </lineage>
</organism>
<accession>A0A6D2K1R1</accession>
<sequence length="314" mass="36244">MENRYLGALRDACWRRQSGYDMSGVQIRELIQSGCKRTEWGVMAFMADGCGSVVYAAPSVSRISGIWSQLDDVLQNLDGPIIVGGDFNTIVRFEERTGGNGQLSPDSLAFGDWANSNALIDMGYMGPQYTWKRGRTERFFIAKRLDRVFCNAHARLRWQEAVVKHLPFLSSDHTPLYVQLEPGVRGDPKRRPFRFEAAWLKHPGFGDLVKSKWDGEVDTPRALEKRAVLRRWNRDVFGDIQKRKERLSLEIEAVQNLLDITQTDTLLEREEGLLKDLDVLLEQEETLWYQKSREKWIALGDRNTKYYHTSTIIR</sequence>
<dbReference type="Pfam" id="PF03372">
    <property type="entry name" value="Exo_endo_phos"/>
    <property type="match status" value="1"/>
</dbReference>
<feature type="domain" description="Endonuclease/exonuclease/phosphatase" evidence="1">
    <location>
        <begin position="55"/>
        <end position="173"/>
    </location>
</feature>
<reference evidence="2" key="1">
    <citation type="submission" date="2020-01" db="EMBL/GenBank/DDBJ databases">
        <authorList>
            <person name="Mishra B."/>
        </authorList>
    </citation>
    <scope>NUCLEOTIDE SEQUENCE [LARGE SCALE GENOMIC DNA]</scope>
</reference>
<gene>
    <name evidence="2" type="ORF">MERR_LOCUS35318</name>
</gene>
<dbReference type="GO" id="GO:0003824">
    <property type="term" value="F:catalytic activity"/>
    <property type="evidence" value="ECO:0007669"/>
    <property type="project" value="InterPro"/>
</dbReference>
<evidence type="ECO:0000313" key="2">
    <source>
        <dbReference type="EMBL" id="CAA7048083.1"/>
    </source>
</evidence>
<dbReference type="Gene3D" id="3.60.10.10">
    <property type="entry name" value="Endonuclease/exonuclease/phosphatase"/>
    <property type="match status" value="1"/>
</dbReference>
<protein>
    <recommendedName>
        <fullName evidence="1">Endonuclease/exonuclease/phosphatase domain-containing protein</fullName>
    </recommendedName>
</protein>
<comment type="caution">
    <text evidence="2">The sequence shown here is derived from an EMBL/GenBank/DDBJ whole genome shotgun (WGS) entry which is preliminary data.</text>
</comment>
<keyword evidence="3" id="KW-1185">Reference proteome</keyword>
<dbReference type="InterPro" id="IPR005135">
    <property type="entry name" value="Endo/exonuclease/phosphatase"/>
</dbReference>
<dbReference type="InterPro" id="IPR036691">
    <property type="entry name" value="Endo/exonu/phosph_ase_sf"/>
</dbReference>